<dbReference type="EMBL" id="OW150024">
    <property type="protein sequence ID" value="CAH2030921.1"/>
    <property type="molecule type" value="Genomic_DNA"/>
</dbReference>
<feature type="chain" id="PRO_5046176738" description="Secreted protein" evidence="2">
    <location>
        <begin position="23"/>
        <end position="101"/>
    </location>
</feature>
<sequence>MKTLTSVMFGLLMLAMVATAEAAGDYRGDERCPPPADWSNYSEPYDPLEHPRDYPTFEKADRPGWSCSYQREDGVIVQYGDSRSPQQQWLDMWGGGNGQDN</sequence>
<reference evidence="3 4" key="1">
    <citation type="submission" date="2022-03" db="EMBL/GenBank/DDBJ databases">
        <authorList>
            <person name="Koch H."/>
        </authorList>
    </citation>
    <scope>NUCLEOTIDE SEQUENCE [LARGE SCALE GENOMIC DNA]</scope>
    <source>
        <strain evidence="3 4">G1</strain>
    </source>
</reference>
<keyword evidence="4" id="KW-1185">Reference proteome</keyword>
<organism evidence="3 4">
    <name type="scientific">Trichlorobacter ammonificans</name>
    <dbReference type="NCBI Taxonomy" id="2916410"/>
    <lineage>
        <taxon>Bacteria</taxon>
        <taxon>Pseudomonadati</taxon>
        <taxon>Thermodesulfobacteriota</taxon>
        <taxon>Desulfuromonadia</taxon>
        <taxon>Geobacterales</taxon>
        <taxon>Geobacteraceae</taxon>
        <taxon>Trichlorobacter</taxon>
    </lineage>
</organism>
<evidence type="ECO:0000313" key="3">
    <source>
        <dbReference type="EMBL" id="CAH2030921.1"/>
    </source>
</evidence>
<proteinExistence type="predicted"/>
<evidence type="ECO:0000256" key="2">
    <source>
        <dbReference type="SAM" id="SignalP"/>
    </source>
</evidence>
<dbReference type="Proteomes" id="UP001295463">
    <property type="component" value="Chromosome"/>
</dbReference>
<evidence type="ECO:0008006" key="5">
    <source>
        <dbReference type="Google" id="ProtNLM"/>
    </source>
</evidence>
<evidence type="ECO:0000256" key="1">
    <source>
        <dbReference type="SAM" id="MobiDB-lite"/>
    </source>
</evidence>
<name>A0ABN8HDN6_9BACT</name>
<gene>
    <name evidence="3" type="ORF">GEAMG1_1107</name>
</gene>
<dbReference type="RefSeq" id="WP_305731788.1">
    <property type="nucleotide sequence ID" value="NZ_OW150024.1"/>
</dbReference>
<protein>
    <recommendedName>
        <fullName evidence="5">Secreted protein</fullName>
    </recommendedName>
</protein>
<feature type="signal peptide" evidence="2">
    <location>
        <begin position="1"/>
        <end position="22"/>
    </location>
</feature>
<keyword evidence="2" id="KW-0732">Signal</keyword>
<accession>A0ABN8HDN6</accession>
<feature type="region of interest" description="Disordered" evidence="1">
    <location>
        <begin position="24"/>
        <end position="54"/>
    </location>
</feature>
<evidence type="ECO:0000313" key="4">
    <source>
        <dbReference type="Proteomes" id="UP001295463"/>
    </source>
</evidence>